<dbReference type="EMBL" id="BAABME010000712">
    <property type="protein sequence ID" value="GAA0144907.1"/>
    <property type="molecule type" value="Genomic_DNA"/>
</dbReference>
<comment type="caution">
    <text evidence="1">The sequence shown here is derived from an EMBL/GenBank/DDBJ whole genome shotgun (WGS) entry which is preliminary data.</text>
</comment>
<reference evidence="1 2" key="1">
    <citation type="submission" date="2024-01" db="EMBL/GenBank/DDBJ databases">
        <title>The complete chloroplast genome sequence of Lithospermum erythrorhizon: insights into the phylogenetic relationship among Boraginaceae species and the maternal lineages of purple gromwells.</title>
        <authorList>
            <person name="Okada T."/>
            <person name="Watanabe K."/>
        </authorList>
    </citation>
    <scope>NUCLEOTIDE SEQUENCE [LARGE SCALE GENOMIC DNA]</scope>
</reference>
<organism evidence="1 2">
    <name type="scientific">Lithospermum erythrorhizon</name>
    <name type="common">Purple gromwell</name>
    <name type="synonym">Lithospermum officinale var. erythrorhizon</name>
    <dbReference type="NCBI Taxonomy" id="34254"/>
    <lineage>
        <taxon>Eukaryota</taxon>
        <taxon>Viridiplantae</taxon>
        <taxon>Streptophyta</taxon>
        <taxon>Embryophyta</taxon>
        <taxon>Tracheophyta</taxon>
        <taxon>Spermatophyta</taxon>
        <taxon>Magnoliopsida</taxon>
        <taxon>eudicotyledons</taxon>
        <taxon>Gunneridae</taxon>
        <taxon>Pentapetalae</taxon>
        <taxon>asterids</taxon>
        <taxon>lamiids</taxon>
        <taxon>Boraginales</taxon>
        <taxon>Boraginaceae</taxon>
        <taxon>Boraginoideae</taxon>
        <taxon>Lithospermeae</taxon>
        <taxon>Lithospermum</taxon>
    </lineage>
</organism>
<name>A0AAV3NZR4_LITER</name>
<keyword evidence="2" id="KW-1185">Reference proteome</keyword>
<evidence type="ECO:0000313" key="2">
    <source>
        <dbReference type="Proteomes" id="UP001454036"/>
    </source>
</evidence>
<protein>
    <submittedName>
        <fullName evidence="1">Uncharacterized protein</fullName>
    </submittedName>
</protein>
<sequence length="150" mass="17096">MYYLQANGLAKAFNKTLINILKKVVQIPSLRVVLNEGITNEEVVHLRLQALDSLDKQRLNAQQRLECYDPIMYLQVLQQEGLSALLSSRGMVLTVRRPIMTIKKEKKFVPKWDSPSIIVEAYASGSYMVVDQDGLKVGPINDRYLKSYLP</sequence>
<accession>A0AAV3NZR4</accession>
<dbReference type="Proteomes" id="UP001454036">
    <property type="component" value="Unassembled WGS sequence"/>
</dbReference>
<gene>
    <name evidence="1" type="ORF">LIER_05228</name>
</gene>
<proteinExistence type="predicted"/>
<dbReference type="AlphaFoldDB" id="A0AAV3NZR4"/>
<evidence type="ECO:0000313" key="1">
    <source>
        <dbReference type="EMBL" id="GAA0144907.1"/>
    </source>
</evidence>